<dbReference type="GO" id="GO:0045892">
    <property type="term" value="P:negative regulation of DNA-templated transcription"/>
    <property type="evidence" value="ECO:0007669"/>
    <property type="project" value="InterPro"/>
</dbReference>
<dbReference type="GO" id="GO:0009432">
    <property type="term" value="P:SOS response"/>
    <property type="evidence" value="ECO:0007669"/>
    <property type="project" value="UniProtKB-KW"/>
</dbReference>
<dbReference type="GO" id="GO:0003677">
    <property type="term" value="F:DNA binding"/>
    <property type="evidence" value="ECO:0007669"/>
    <property type="project" value="UniProtKB-KW"/>
</dbReference>
<evidence type="ECO:0000256" key="4">
    <source>
        <dbReference type="ARBA" id="ARBA00022763"/>
    </source>
</evidence>
<dbReference type="PANTHER" id="PTHR33516">
    <property type="entry name" value="LEXA REPRESSOR"/>
    <property type="match status" value="1"/>
</dbReference>
<evidence type="ECO:0000259" key="13">
    <source>
        <dbReference type="Pfam" id="PF00717"/>
    </source>
</evidence>
<evidence type="ECO:0000313" key="14">
    <source>
        <dbReference type="EMBL" id="MBC8519968.1"/>
    </source>
</evidence>
<proteinExistence type="inferred from homology"/>
<dbReference type="Proteomes" id="UP000654401">
    <property type="component" value="Unassembled WGS sequence"/>
</dbReference>
<evidence type="ECO:0000256" key="3">
    <source>
        <dbReference type="ARBA" id="ARBA00022705"/>
    </source>
</evidence>
<evidence type="ECO:0000256" key="5">
    <source>
        <dbReference type="ARBA" id="ARBA00022801"/>
    </source>
</evidence>
<dbReference type="GO" id="GO:0004252">
    <property type="term" value="F:serine-type endopeptidase activity"/>
    <property type="evidence" value="ECO:0007669"/>
    <property type="project" value="UniProtKB-EC"/>
</dbReference>
<keyword evidence="7" id="KW-0805">Transcription regulation</keyword>
<keyword evidence="4" id="KW-0227">DNA damage</keyword>
<keyword evidence="2" id="KW-0678">Repressor</keyword>
<keyword evidence="9" id="KW-0804">Transcription</keyword>
<dbReference type="InterPro" id="IPR006197">
    <property type="entry name" value="Peptidase_S24_LexA"/>
</dbReference>
<dbReference type="GO" id="GO:0006260">
    <property type="term" value="P:DNA replication"/>
    <property type="evidence" value="ECO:0007669"/>
    <property type="project" value="UniProtKB-KW"/>
</dbReference>
<evidence type="ECO:0000256" key="11">
    <source>
        <dbReference type="ARBA" id="ARBA00023236"/>
    </source>
</evidence>
<evidence type="ECO:0000313" key="15">
    <source>
        <dbReference type="Proteomes" id="UP000654401"/>
    </source>
</evidence>
<reference evidence="14 15" key="1">
    <citation type="submission" date="2020-08" db="EMBL/GenBank/DDBJ databases">
        <title>Bridging the membrane lipid divide: bacteria of the FCB group superphylum have the potential to synthesize archaeal ether lipids.</title>
        <authorList>
            <person name="Villanueva L."/>
            <person name="Von Meijenfeldt F.A.B."/>
            <person name="Westbye A.B."/>
            <person name="Yadav S."/>
            <person name="Hopmans E.C."/>
            <person name="Dutilh B.E."/>
            <person name="Sinninghe Damste J.S."/>
        </authorList>
    </citation>
    <scope>NUCLEOTIDE SEQUENCE [LARGE SCALE GENOMIC DNA]</scope>
    <source>
        <strain evidence="14">NIOZ-UU100</strain>
    </source>
</reference>
<evidence type="ECO:0000256" key="12">
    <source>
        <dbReference type="RuleBase" id="RU003991"/>
    </source>
</evidence>
<dbReference type="AlphaFoldDB" id="A0A8J6P0K6"/>
<keyword evidence="10" id="KW-0234">DNA repair</keyword>
<dbReference type="NCBIfam" id="TIGR00498">
    <property type="entry name" value="lexA"/>
    <property type="match status" value="1"/>
</dbReference>
<keyword evidence="11" id="KW-0742">SOS response</keyword>
<keyword evidence="8" id="KW-0238">DNA-binding</keyword>
<comment type="similarity">
    <text evidence="1 12">Belongs to the peptidase S24 family.</text>
</comment>
<dbReference type="Gene3D" id="2.10.109.10">
    <property type="entry name" value="Umud Fragment, subunit A"/>
    <property type="match status" value="1"/>
</dbReference>
<comment type="caution">
    <text evidence="14">The sequence shown here is derived from an EMBL/GenBank/DDBJ whole genome shotgun (WGS) entry which is preliminary data.</text>
</comment>
<sequence>MSASLHLLTPKGARPLWSGNFESEEFIAEPLVEIPLLGKITAGLPIEAVEDQQMISVPQNMVRKDTYALRVVGESMVEDNIQDGDVIVVERQESAANGQSVVAMINNEEVTLKKLYIEKDGVRLQPANSTMAPIFLRNEDVKILGIVSAVIRIP</sequence>
<keyword evidence="5 12" id="KW-0378">Hydrolase</keyword>
<protein>
    <submittedName>
        <fullName evidence="14">Repressor LexA</fullName>
        <ecNumber evidence="14">3.4.21.88</ecNumber>
    </submittedName>
</protein>
<dbReference type="PANTHER" id="PTHR33516:SF2">
    <property type="entry name" value="LEXA REPRESSOR-RELATED"/>
    <property type="match status" value="1"/>
</dbReference>
<evidence type="ECO:0000256" key="8">
    <source>
        <dbReference type="ARBA" id="ARBA00023125"/>
    </source>
</evidence>
<evidence type="ECO:0000256" key="10">
    <source>
        <dbReference type="ARBA" id="ARBA00023204"/>
    </source>
</evidence>
<dbReference type="InterPro" id="IPR036286">
    <property type="entry name" value="LexA/Signal_pep-like_sf"/>
</dbReference>
<evidence type="ECO:0000256" key="2">
    <source>
        <dbReference type="ARBA" id="ARBA00022491"/>
    </source>
</evidence>
<gene>
    <name evidence="14" type="primary">lexA</name>
    <name evidence="14" type="ORF">H8D24_06145</name>
</gene>
<dbReference type="EMBL" id="JACNFK010000030">
    <property type="protein sequence ID" value="MBC8519968.1"/>
    <property type="molecule type" value="Genomic_DNA"/>
</dbReference>
<evidence type="ECO:0000256" key="7">
    <source>
        <dbReference type="ARBA" id="ARBA00023015"/>
    </source>
</evidence>
<evidence type="ECO:0000256" key="1">
    <source>
        <dbReference type="ARBA" id="ARBA00007484"/>
    </source>
</evidence>
<dbReference type="FunFam" id="2.10.109.10:FF:000001">
    <property type="entry name" value="LexA repressor"/>
    <property type="match status" value="1"/>
</dbReference>
<accession>A0A8J6P0K6</accession>
<dbReference type="InterPro" id="IPR039418">
    <property type="entry name" value="LexA-like"/>
</dbReference>
<name>A0A8J6P0K6_9GAMM</name>
<evidence type="ECO:0000256" key="6">
    <source>
        <dbReference type="ARBA" id="ARBA00022813"/>
    </source>
</evidence>
<evidence type="ECO:0000256" key="9">
    <source>
        <dbReference type="ARBA" id="ARBA00023163"/>
    </source>
</evidence>
<dbReference type="PRINTS" id="PR00726">
    <property type="entry name" value="LEXASERPTASE"/>
</dbReference>
<dbReference type="GO" id="GO:0006281">
    <property type="term" value="P:DNA repair"/>
    <property type="evidence" value="ECO:0007669"/>
    <property type="project" value="UniProtKB-KW"/>
</dbReference>
<dbReference type="SUPFAM" id="SSF51306">
    <property type="entry name" value="LexA/Signal peptidase"/>
    <property type="match status" value="1"/>
</dbReference>
<dbReference type="InterPro" id="IPR050077">
    <property type="entry name" value="LexA_repressor"/>
</dbReference>
<keyword evidence="6 12" id="KW-0068">Autocatalytic cleavage</keyword>
<dbReference type="Pfam" id="PF00717">
    <property type="entry name" value="Peptidase_S24"/>
    <property type="match status" value="1"/>
</dbReference>
<organism evidence="14 15">
    <name type="scientific">Candidatus Thiopontia autotrophica</name>
    <dbReference type="NCBI Taxonomy" id="2841688"/>
    <lineage>
        <taxon>Bacteria</taxon>
        <taxon>Pseudomonadati</taxon>
        <taxon>Pseudomonadota</taxon>
        <taxon>Gammaproteobacteria</taxon>
        <taxon>Candidatus Thiopontia</taxon>
    </lineage>
</organism>
<dbReference type="InterPro" id="IPR015927">
    <property type="entry name" value="Peptidase_S24_S26A/B/C"/>
</dbReference>
<dbReference type="CDD" id="cd06529">
    <property type="entry name" value="S24_LexA-like"/>
    <property type="match status" value="1"/>
</dbReference>
<dbReference type="EC" id="3.4.21.88" evidence="14"/>
<keyword evidence="3" id="KW-0235">DNA replication</keyword>
<dbReference type="InterPro" id="IPR006200">
    <property type="entry name" value="LexA"/>
</dbReference>
<feature type="domain" description="Peptidase S24/S26A/S26B/S26C" evidence="13">
    <location>
        <begin position="35"/>
        <end position="147"/>
    </location>
</feature>